<proteinExistence type="predicted"/>
<dbReference type="Proteomes" id="UP000077519">
    <property type="component" value="Unassembled WGS sequence"/>
</dbReference>
<feature type="domain" description="VWFA" evidence="1">
    <location>
        <begin position="16"/>
        <end position="211"/>
    </location>
</feature>
<reference evidence="2 3" key="1">
    <citation type="submission" date="2016-03" db="EMBL/GenBank/DDBJ databases">
        <title>Genome sequence of Rhodococcus kyotonensis KB10.</title>
        <authorList>
            <person name="Jeong H."/>
            <person name="Hong C.E."/>
            <person name="Jo S.H."/>
            <person name="Park J.M."/>
        </authorList>
    </citation>
    <scope>NUCLEOTIDE SEQUENCE [LARGE SCALE GENOMIC DNA]</scope>
    <source>
        <strain evidence="2 3">KB10</strain>
    </source>
</reference>
<dbReference type="Pfam" id="PF13519">
    <property type="entry name" value="VWA_2"/>
    <property type="match status" value="1"/>
</dbReference>
<dbReference type="InterPro" id="IPR036465">
    <property type="entry name" value="vWFA_dom_sf"/>
</dbReference>
<organism evidence="2 3">
    <name type="scientific">Rhodococcoides kyotonense</name>
    <dbReference type="NCBI Taxonomy" id="398843"/>
    <lineage>
        <taxon>Bacteria</taxon>
        <taxon>Bacillati</taxon>
        <taxon>Actinomycetota</taxon>
        <taxon>Actinomycetes</taxon>
        <taxon>Mycobacteriales</taxon>
        <taxon>Nocardiaceae</taxon>
        <taxon>Rhodococcoides</taxon>
    </lineage>
</organism>
<dbReference type="SMART" id="SM00327">
    <property type="entry name" value="VWA"/>
    <property type="match status" value="1"/>
</dbReference>
<evidence type="ECO:0000259" key="1">
    <source>
        <dbReference type="PROSITE" id="PS50234"/>
    </source>
</evidence>
<dbReference type="EMBL" id="LVHI01000037">
    <property type="protein sequence ID" value="OAK51727.1"/>
    <property type="molecule type" value="Genomic_DNA"/>
</dbReference>
<evidence type="ECO:0000313" key="2">
    <source>
        <dbReference type="EMBL" id="OAK51727.1"/>
    </source>
</evidence>
<dbReference type="InterPro" id="IPR002035">
    <property type="entry name" value="VWF_A"/>
</dbReference>
<comment type="caution">
    <text evidence="2">The sequence shown here is derived from an EMBL/GenBank/DDBJ whole genome shotgun (WGS) entry which is preliminary data.</text>
</comment>
<protein>
    <recommendedName>
        <fullName evidence="1">VWFA domain-containing protein</fullName>
    </recommendedName>
</protein>
<dbReference type="Gene3D" id="3.40.50.410">
    <property type="entry name" value="von Willebrand factor, type A domain"/>
    <property type="match status" value="1"/>
</dbReference>
<evidence type="ECO:0000313" key="3">
    <source>
        <dbReference type="Proteomes" id="UP000077519"/>
    </source>
</evidence>
<sequence length="244" mass="26713">MVEFNKFDVEAAKTLPFYLVFDVSYSMSDVIDAVNGCLSELKDAIGNMPLLADIARVSVISFADSAQVEIPMGDISLASEIYQGHSLLQVRGGTSFSAAFRELKSAIERDIADLKLEGERKVFRPTAFFITDGEPLDRDWQQAFSELTTIKQYPLLYPFGFGDANESTLAAITYPQNRENGKKPAQYFTVKAGASPGAAIEKIAKVVIQSVVSFTQSATEGAPAVQIDTRGTEDVVETHYLDEM</sequence>
<dbReference type="PROSITE" id="PS50234">
    <property type="entry name" value="VWFA"/>
    <property type="match status" value="1"/>
</dbReference>
<keyword evidence="3" id="KW-1185">Reference proteome</keyword>
<dbReference type="RefSeq" id="WP_068430360.1">
    <property type="nucleotide sequence ID" value="NZ_LVHI01000037.1"/>
</dbReference>
<dbReference type="AlphaFoldDB" id="A0A177Y893"/>
<dbReference type="SUPFAM" id="SSF53300">
    <property type="entry name" value="vWA-like"/>
    <property type="match status" value="1"/>
</dbReference>
<gene>
    <name evidence="2" type="ORF">A3K89_10640</name>
</gene>
<name>A0A177Y893_9NOCA</name>
<accession>A0A177Y893</accession>